<dbReference type="PROSITE" id="PS01094">
    <property type="entry name" value="UPF0076"/>
    <property type="match status" value="1"/>
</dbReference>
<dbReference type="PANTHER" id="PTHR11803:SF39">
    <property type="entry name" value="2-IMINOBUTANOATE_2-IMINOPROPANOATE DEAMINASE"/>
    <property type="match status" value="1"/>
</dbReference>
<comment type="similarity">
    <text evidence="1">Belongs to the RutC family.</text>
</comment>
<dbReference type="Gene3D" id="3.30.1330.40">
    <property type="entry name" value="RutC-like"/>
    <property type="match status" value="1"/>
</dbReference>
<gene>
    <name evidence="2" type="ORF">BKK80_12730</name>
</gene>
<dbReference type="InterPro" id="IPR019897">
    <property type="entry name" value="RidA_CS"/>
</dbReference>
<accession>A0A1D9I398</accession>
<reference evidence="2 3" key="1">
    <citation type="submission" date="2016-10" db="EMBL/GenBank/DDBJ databases">
        <title>Complete genome sequences of three Cupriavidus strains isolated from various Malaysian environments.</title>
        <authorList>
            <person name="Abdullah A.A.-A."/>
            <person name="Shafie N.A.H."/>
            <person name="Lau N.S."/>
        </authorList>
    </citation>
    <scope>NUCLEOTIDE SEQUENCE [LARGE SCALE GENOMIC DNA]</scope>
    <source>
        <strain evidence="2 3">USMAA1020</strain>
    </source>
</reference>
<protein>
    <submittedName>
        <fullName evidence="2">Enamine deaminase RidA</fullName>
    </submittedName>
</protein>
<name>A0A1D9I398_9BURK</name>
<dbReference type="SUPFAM" id="SSF55298">
    <property type="entry name" value="YjgF-like"/>
    <property type="match status" value="1"/>
</dbReference>
<evidence type="ECO:0000313" key="3">
    <source>
        <dbReference type="Proteomes" id="UP000177515"/>
    </source>
</evidence>
<dbReference type="InterPro" id="IPR035959">
    <property type="entry name" value="RutC-like_sf"/>
</dbReference>
<sequence>MEFLNSGKILPAGLPFSEGVRVGQWLLLSGQMGIVPGTTRLVPGGIREEARQALMNVRVALEAHGLSLQRVAKCTIMLADIAEWQAFNEVYKEFFQAPYPARSALGASGLALGARVEIECMAVFD</sequence>
<dbReference type="EMBL" id="CP017754">
    <property type="protein sequence ID" value="AOZ06586.1"/>
    <property type="molecule type" value="Genomic_DNA"/>
</dbReference>
<dbReference type="Pfam" id="PF01042">
    <property type="entry name" value="Ribonuc_L-PSP"/>
    <property type="match status" value="1"/>
</dbReference>
<keyword evidence="3" id="KW-1185">Reference proteome</keyword>
<dbReference type="CDD" id="cd00448">
    <property type="entry name" value="YjgF_YER057c_UK114_family"/>
    <property type="match status" value="1"/>
</dbReference>
<evidence type="ECO:0000256" key="1">
    <source>
        <dbReference type="ARBA" id="ARBA00010552"/>
    </source>
</evidence>
<dbReference type="PANTHER" id="PTHR11803">
    <property type="entry name" value="2-IMINOBUTANOATE/2-IMINOPROPANOATE DEAMINASE RIDA"/>
    <property type="match status" value="1"/>
</dbReference>
<proteinExistence type="inferred from homology"/>
<organism evidence="2 3">
    <name type="scientific">Cupriavidus malaysiensis</name>
    <dbReference type="NCBI Taxonomy" id="367825"/>
    <lineage>
        <taxon>Bacteria</taxon>
        <taxon>Pseudomonadati</taxon>
        <taxon>Pseudomonadota</taxon>
        <taxon>Betaproteobacteria</taxon>
        <taxon>Burkholderiales</taxon>
        <taxon>Burkholderiaceae</taxon>
        <taxon>Cupriavidus</taxon>
    </lineage>
</organism>
<dbReference type="Proteomes" id="UP000177515">
    <property type="component" value="Chromosome 1"/>
</dbReference>
<dbReference type="RefSeq" id="WP_071013322.1">
    <property type="nucleotide sequence ID" value="NZ_CP017754.1"/>
</dbReference>
<dbReference type="InterPro" id="IPR006175">
    <property type="entry name" value="YjgF/YER057c/UK114"/>
</dbReference>
<evidence type="ECO:0000313" key="2">
    <source>
        <dbReference type="EMBL" id="AOZ06586.1"/>
    </source>
</evidence>